<organism evidence="3 4">
    <name type="scientific">Coemansia biformis</name>
    <dbReference type="NCBI Taxonomy" id="1286918"/>
    <lineage>
        <taxon>Eukaryota</taxon>
        <taxon>Fungi</taxon>
        <taxon>Fungi incertae sedis</taxon>
        <taxon>Zoopagomycota</taxon>
        <taxon>Kickxellomycotina</taxon>
        <taxon>Kickxellomycetes</taxon>
        <taxon>Kickxellales</taxon>
        <taxon>Kickxellaceae</taxon>
        <taxon>Coemansia</taxon>
    </lineage>
</organism>
<evidence type="ECO:0000259" key="2">
    <source>
        <dbReference type="PROSITE" id="PS50235"/>
    </source>
</evidence>
<dbReference type="PANTHER" id="PTHR24006">
    <property type="entry name" value="UBIQUITIN CARBOXYL-TERMINAL HYDROLASE"/>
    <property type="match status" value="1"/>
</dbReference>
<dbReference type="EMBL" id="JANBOI010001998">
    <property type="protein sequence ID" value="KAJ1725538.1"/>
    <property type="molecule type" value="Genomic_DNA"/>
</dbReference>
<protein>
    <recommendedName>
        <fullName evidence="2">USP domain-containing protein</fullName>
    </recommendedName>
</protein>
<dbReference type="OrthoDB" id="289038at2759"/>
<feature type="domain" description="USP" evidence="2">
    <location>
        <begin position="1"/>
        <end position="533"/>
    </location>
</feature>
<dbReference type="GO" id="GO:0016579">
    <property type="term" value="P:protein deubiquitination"/>
    <property type="evidence" value="ECO:0007669"/>
    <property type="project" value="InterPro"/>
</dbReference>
<dbReference type="PROSITE" id="PS00973">
    <property type="entry name" value="USP_2"/>
    <property type="match status" value="1"/>
</dbReference>
<dbReference type="Gene3D" id="3.90.70.10">
    <property type="entry name" value="Cysteine proteinases"/>
    <property type="match status" value="1"/>
</dbReference>
<evidence type="ECO:0000256" key="1">
    <source>
        <dbReference type="SAM" id="MobiDB-lite"/>
    </source>
</evidence>
<feature type="region of interest" description="Disordered" evidence="1">
    <location>
        <begin position="1"/>
        <end position="35"/>
    </location>
</feature>
<sequence length="716" mass="74371">MAATTAAASADRDSDQSDDEEILSGRVGGRAGGRDSPDTCMACEFEASFQAFFSDGQMPLGPVRLLRTLWLLRGDLAGYGQQDAHECLVAMLDTLHVGFTENVLTDAELAALCDARGDTAAQPLAMQMSRTVQHTHLSPCPCLVHQVFAGVLQSTVTCAQCGNTTHAHDPILDISLDIPPPRRAISPDQRELATSYRMTPGCSFAARATDAALGEWMATRHQQKTPSGSSGSGAWKPPLNSMSQGRFPVVTLQDCLDHYTRPEQLSPGSYVCSRCRSSSAAATKQLCIKELPPVLTFQLKRFGHDPHAKGSGSSNSGGLAGLSFGSGGHGNGNGGSGGSGSGGSSGSSGSSAKIDTFVRLPLQIDMTPYTASAQASHAQAISGLRASGGAATSSTGNALPATIGDVPVRDLGAADAPVSKTEECLTPGINKDTPVPVLDGPGGSTSLGKRRTDATHSNPSCIYKLFAVIDHIGLLDTGHYTAYAQHRNQWYKFDDAVATKVDTSEVLGFAEEAKVRSGRAAKGKAYMAFYVKTVLDYHDGAATLTAGSQVGSASPTALSTALGATGMGATNTRVSESGEWIEDAGIVRTRTNLSGDLKIERRGRKKGSTNAVRKSKGGDLQSMAGKTSVSASAARGRKKKSAGAAMDTNSKADIGELDEFMAAGTLDALGSPSYVSFDMNSMGHADGGGADDSDSDGEALWAQMSKEKAVDDLVPM</sequence>
<dbReference type="Pfam" id="PF00443">
    <property type="entry name" value="UCH"/>
    <property type="match status" value="2"/>
</dbReference>
<feature type="region of interest" description="Disordered" evidence="1">
    <location>
        <begin position="424"/>
        <end position="453"/>
    </location>
</feature>
<dbReference type="GO" id="GO:0005634">
    <property type="term" value="C:nucleus"/>
    <property type="evidence" value="ECO:0007669"/>
    <property type="project" value="TreeGrafter"/>
</dbReference>
<feature type="region of interest" description="Disordered" evidence="1">
    <location>
        <begin position="219"/>
        <end position="242"/>
    </location>
</feature>
<proteinExistence type="predicted"/>
<evidence type="ECO:0000313" key="3">
    <source>
        <dbReference type="EMBL" id="KAJ1725538.1"/>
    </source>
</evidence>
<dbReference type="Proteomes" id="UP001143981">
    <property type="component" value="Unassembled WGS sequence"/>
</dbReference>
<dbReference type="GO" id="GO:0005829">
    <property type="term" value="C:cytosol"/>
    <property type="evidence" value="ECO:0007669"/>
    <property type="project" value="TreeGrafter"/>
</dbReference>
<dbReference type="PROSITE" id="PS50235">
    <property type="entry name" value="USP_3"/>
    <property type="match status" value="1"/>
</dbReference>
<dbReference type="SUPFAM" id="SSF54001">
    <property type="entry name" value="Cysteine proteinases"/>
    <property type="match status" value="1"/>
</dbReference>
<feature type="region of interest" description="Disordered" evidence="1">
    <location>
        <begin position="602"/>
        <end position="647"/>
    </location>
</feature>
<dbReference type="AlphaFoldDB" id="A0A9W7Y7C5"/>
<keyword evidence="4" id="KW-1185">Reference proteome</keyword>
<dbReference type="InterPro" id="IPR050164">
    <property type="entry name" value="Peptidase_C19"/>
</dbReference>
<dbReference type="InterPro" id="IPR018200">
    <property type="entry name" value="USP_CS"/>
</dbReference>
<feature type="region of interest" description="Disordered" evidence="1">
    <location>
        <begin position="306"/>
        <end position="352"/>
    </location>
</feature>
<reference evidence="3" key="1">
    <citation type="submission" date="2022-07" db="EMBL/GenBank/DDBJ databases">
        <title>Phylogenomic reconstructions and comparative analyses of Kickxellomycotina fungi.</title>
        <authorList>
            <person name="Reynolds N.K."/>
            <person name="Stajich J.E."/>
            <person name="Barry K."/>
            <person name="Grigoriev I.V."/>
            <person name="Crous P."/>
            <person name="Smith M.E."/>
        </authorList>
    </citation>
    <scope>NUCLEOTIDE SEQUENCE</scope>
    <source>
        <strain evidence="3">BCRC 34381</strain>
    </source>
</reference>
<accession>A0A9W7Y7C5</accession>
<dbReference type="GO" id="GO:0004843">
    <property type="term" value="F:cysteine-type deubiquitinase activity"/>
    <property type="evidence" value="ECO:0007669"/>
    <property type="project" value="InterPro"/>
</dbReference>
<evidence type="ECO:0000313" key="4">
    <source>
        <dbReference type="Proteomes" id="UP001143981"/>
    </source>
</evidence>
<feature type="non-terminal residue" evidence="3">
    <location>
        <position position="716"/>
    </location>
</feature>
<dbReference type="InterPro" id="IPR028889">
    <property type="entry name" value="USP"/>
</dbReference>
<comment type="caution">
    <text evidence="3">The sequence shown here is derived from an EMBL/GenBank/DDBJ whole genome shotgun (WGS) entry which is preliminary data.</text>
</comment>
<feature type="compositionally biased region" description="Gly residues" evidence="1">
    <location>
        <begin position="318"/>
        <end position="346"/>
    </location>
</feature>
<dbReference type="InterPro" id="IPR001394">
    <property type="entry name" value="Peptidase_C19_UCH"/>
</dbReference>
<name>A0A9W7Y7C5_9FUNG</name>
<dbReference type="InterPro" id="IPR038765">
    <property type="entry name" value="Papain-like_cys_pep_sf"/>
</dbReference>
<gene>
    <name evidence="3" type="ORF">LPJ61_005637</name>
</gene>
<dbReference type="PANTHER" id="PTHR24006:SF937">
    <property type="entry name" value="UBIQUITIN CARBOXYL-TERMINAL HYDROLASE"/>
    <property type="match status" value="1"/>
</dbReference>